<keyword evidence="2" id="KW-1185">Reference proteome</keyword>
<evidence type="ECO:0000313" key="1">
    <source>
        <dbReference type="EMBL" id="GGL89900.1"/>
    </source>
</evidence>
<dbReference type="Proteomes" id="UP000639973">
    <property type="component" value="Unassembled WGS sequence"/>
</dbReference>
<sequence>MLMSELADELQMDVGNMSRQVRLYYRLQDRDRPGRLDPQAIDDFYAAHALVTSRTVKNYPQALKQVLGLSDAPVPAAVVTEIKQSLEDICDSQVRTEKRLNNIAKHFKLLLDRLDKQSGCDGVVSEDKFDSE</sequence>
<dbReference type="EMBL" id="BMOL01000017">
    <property type="protein sequence ID" value="GGL89900.1"/>
    <property type="molecule type" value="Genomic_DNA"/>
</dbReference>
<organism evidence="1 2">
    <name type="scientific">Deinococcus aerolatus</name>
    <dbReference type="NCBI Taxonomy" id="522487"/>
    <lineage>
        <taxon>Bacteria</taxon>
        <taxon>Thermotogati</taxon>
        <taxon>Deinococcota</taxon>
        <taxon>Deinococci</taxon>
        <taxon>Deinococcales</taxon>
        <taxon>Deinococcaceae</taxon>
        <taxon>Deinococcus</taxon>
    </lineage>
</organism>
<proteinExistence type="predicted"/>
<protein>
    <submittedName>
        <fullName evidence="1">Uncharacterized protein</fullName>
    </submittedName>
</protein>
<name>A0ABQ2GDZ8_9DEIO</name>
<gene>
    <name evidence="1" type="ORF">GCM10010840_29890</name>
</gene>
<evidence type="ECO:0000313" key="2">
    <source>
        <dbReference type="Proteomes" id="UP000639973"/>
    </source>
</evidence>
<reference evidence="2" key="1">
    <citation type="journal article" date="2019" name="Int. J. Syst. Evol. Microbiol.">
        <title>The Global Catalogue of Microorganisms (GCM) 10K type strain sequencing project: providing services to taxonomists for standard genome sequencing and annotation.</title>
        <authorList>
            <consortium name="The Broad Institute Genomics Platform"/>
            <consortium name="The Broad Institute Genome Sequencing Center for Infectious Disease"/>
            <person name="Wu L."/>
            <person name="Ma J."/>
        </authorList>
    </citation>
    <scope>NUCLEOTIDE SEQUENCE [LARGE SCALE GENOMIC DNA]</scope>
    <source>
        <strain evidence="2">JCM 15442</strain>
    </source>
</reference>
<accession>A0ABQ2GDZ8</accession>
<comment type="caution">
    <text evidence="1">The sequence shown here is derived from an EMBL/GenBank/DDBJ whole genome shotgun (WGS) entry which is preliminary data.</text>
</comment>